<dbReference type="EMBL" id="LR134149">
    <property type="protein sequence ID" value="VEA35677.1"/>
    <property type="molecule type" value="Genomic_DNA"/>
</dbReference>
<evidence type="ECO:0000313" key="2">
    <source>
        <dbReference type="Proteomes" id="UP000277214"/>
    </source>
</evidence>
<protein>
    <submittedName>
        <fullName evidence="1">Uncharacterized protein</fullName>
    </submittedName>
</protein>
<evidence type="ECO:0000313" key="1">
    <source>
        <dbReference type="EMBL" id="VEA35677.1"/>
    </source>
</evidence>
<reference evidence="1 2" key="1">
    <citation type="submission" date="2018-12" db="EMBL/GenBank/DDBJ databases">
        <authorList>
            <consortium name="Pathogen Informatics"/>
        </authorList>
    </citation>
    <scope>NUCLEOTIDE SEQUENCE [LARGE SCALE GENOMIC DNA]</scope>
    <source>
        <strain evidence="1 2">NCTC8272</strain>
    </source>
</reference>
<sequence>MYWTMRQVGRGMYGKERNTVIDMSRNIDSQ</sequence>
<name>A0A447PEK1_SALET</name>
<gene>
    <name evidence="1" type="ORF">NCTC8272_01883</name>
</gene>
<dbReference type="Proteomes" id="UP000277214">
    <property type="component" value="Chromosome 1"/>
</dbReference>
<accession>A0A447PEK1</accession>
<organism evidence="1 2">
    <name type="scientific">Salmonella enterica I</name>
    <dbReference type="NCBI Taxonomy" id="59201"/>
    <lineage>
        <taxon>Bacteria</taxon>
        <taxon>Pseudomonadati</taxon>
        <taxon>Pseudomonadota</taxon>
        <taxon>Gammaproteobacteria</taxon>
        <taxon>Enterobacterales</taxon>
        <taxon>Enterobacteriaceae</taxon>
        <taxon>Salmonella</taxon>
    </lineage>
</organism>
<proteinExistence type="predicted"/>
<dbReference type="AlphaFoldDB" id="A0A447PEK1"/>